<evidence type="ECO:0000313" key="1">
    <source>
        <dbReference type="EMBL" id="TDY45155.1"/>
    </source>
</evidence>
<sequence>MKHAMRSETVTCSAFRCGGMNQPITCRLNRSMMTARLRAACVFGPARQRMPIGGRETQPSLLVLAWIT</sequence>
<organism evidence="1 2">
    <name type="scientific">Paraburkholderia rhizosphaerae</name>
    <dbReference type="NCBI Taxonomy" id="480658"/>
    <lineage>
        <taxon>Bacteria</taxon>
        <taxon>Pseudomonadati</taxon>
        <taxon>Pseudomonadota</taxon>
        <taxon>Betaproteobacteria</taxon>
        <taxon>Burkholderiales</taxon>
        <taxon>Burkholderiaceae</taxon>
        <taxon>Paraburkholderia</taxon>
    </lineage>
</organism>
<reference evidence="1 2" key="1">
    <citation type="submission" date="2019-03" db="EMBL/GenBank/DDBJ databases">
        <title>Genomic Encyclopedia of Type Strains, Phase III (KMG-III): the genomes of soil and plant-associated and newly described type strains.</title>
        <authorList>
            <person name="Whitman W."/>
        </authorList>
    </citation>
    <scope>NUCLEOTIDE SEQUENCE [LARGE SCALE GENOMIC DNA]</scope>
    <source>
        <strain evidence="1 2">LMG 29544</strain>
    </source>
</reference>
<evidence type="ECO:0000313" key="2">
    <source>
        <dbReference type="Proteomes" id="UP000295509"/>
    </source>
</evidence>
<name>A0A4V3HE79_9BURK</name>
<comment type="caution">
    <text evidence="1">The sequence shown here is derived from an EMBL/GenBank/DDBJ whole genome shotgun (WGS) entry which is preliminary data.</text>
</comment>
<gene>
    <name evidence="1" type="ORF">BX592_115122</name>
</gene>
<keyword evidence="2" id="KW-1185">Reference proteome</keyword>
<dbReference type="Proteomes" id="UP000295509">
    <property type="component" value="Unassembled WGS sequence"/>
</dbReference>
<proteinExistence type="predicted"/>
<dbReference type="AlphaFoldDB" id="A0A4V3HE79"/>
<accession>A0A4V3HE79</accession>
<dbReference type="EMBL" id="SORE01000015">
    <property type="protein sequence ID" value="TDY45155.1"/>
    <property type="molecule type" value="Genomic_DNA"/>
</dbReference>
<protein>
    <submittedName>
        <fullName evidence="1">Uncharacterized protein</fullName>
    </submittedName>
</protein>